<evidence type="ECO:0000313" key="3">
    <source>
        <dbReference type="Proteomes" id="UP000177060"/>
    </source>
</evidence>
<keyword evidence="1" id="KW-1133">Transmembrane helix</keyword>
<sequence>MIRFLNRKFKYSIAFIILVIIAVFVFWKTSVVLTLVLILSAVLKSKIIPIKKEFLWFIISGAVGSLGESLIMTGGTWAYSYSDIFNFPLWLPFVWGLAGIVGISLYQGITETEL</sequence>
<accession>A0A1F8BL03</accession>
<dbReference type="AlphaFoldDB" id="A0A1F8BL03"/>
<protein>
    <recommendedName>
        <fullName evidence="4">DUF2878 domain-containing protein</fullName>
    </recommendedName>
</protein>
<gene>
    <name evidence="2" type="ORF">A3A52_04340</name>
</gene>
<keyword evidence="1" id="KW-0472">Membrane</keyword>
<name>A0A1F8BL03_9BACT</name>
<evidence type="ECO:0000256" key="1">
    <source>
        <dbReference type="SAM" id="Phobius"/>
    </source>
</evidence>
<keyword evidence="1" id="KW-0812">Transmembrane</keyword>
<feature type="transmembrane region" description="Helical" evidence="1">
    <location>
        <begin position="54"/>
        <end position="77"/>
    </location>
</feature>
<feature type="transmembrane region" description="Helical" evidence="1">
    <location>
        <begin position="89"/>
        <end position="109"/>
    </location>
</feature>
<proteinExistence type="predicted"/>
<feature type="transmembrane region" description="Helical" evidence="1">
    <location>
        <begin position="12"/>
        <end position="42"/>
    </location>
</feature>
<evidence type="ECO:0000313" key="2">
    <source>
        <dbReference type="EMBL" id="OGM64702.1"/>
    </source>
</evidence>
<dbReference type="Proteomes" id="UP000177060">
    <property type="component" value="Unassembled WGS sequence"/>
</dbReference>
<organism evidence="2 3">
    <name type="scientific">Candidatus Woesebacteria bacterium RIFCSPLOWO2_01_FULL_39_14</name>
    <dbReference type="NCBI Taxonomy" id="1802518"/>
    <lineage>
        <taxon>Bacteria</taxon>
        <taxon>Candidatus Woeseibacteriota</taxon>
    </lineage>
</organism>
<evidence type="ECO:0008006" key="4">
    <source>
        <dbReference type="Google" id="ProtNLM"/>
    </source>
</evidence>
<dbReference type="EMBL" id="MGHE01000009">
    <property type="protein sequence ID" value="OGM64702.1"/>
    <property type="molecule type" value="Genomic_DNA"/>
</dbReference>
<reference evidence="2 3" key="1">
    <citation type="journal article" date="2016" name="Nat. Commun.">
        <title>Thousands of microbial genomes shed light on interconnected biogeochemical processes in an aquifer system.</title>
        <authorList>
            <person name="Anantharaman K."/>
            <person name="Brown C.T."/>
            <person name="Hug L.A."/>
            <person name="Sharon I."/>
            <person name="Castelle C.J."/>
            <person name="Probst A.J."/>
            <person name="Thomas B.C."/>
            <person name="Singh A."/>
            <person name="Wilkins M.J."/>
            <person name="Karaoz U."/>
            <person name="Brodie E.L."/>
            <person name="Williams K.H."/>
            <person name="Hubbard S.S."/>
            <person name="Banfield J.F."/>
        </authorList>
    </citation>
    <scope>NUCLEOTIDE SEQUENCE [LARGE SCALE GENOMIC DNA]</scope>
</reference>
<comment type="caution">
    <text evidence="2">The sequence shown here is derived from an EMBL/GenBank/DDBJ whole genome shotgun (WGS) entry which is preliminary data.</text>
</comment>